<dbReference type="EMBL" id="CAJHIT010000009">
    <property type="protein sequence ID" value="CAD6504506.1"/>
    <property type="molecule type" value="Genomic_DNA"/>
</dbReference>
<evidence type="ECO:0000313" key="3">
    <source>
        <dbReference type="Proteomes" id="UP000683417"/>
    </source>
</evidence>
<dbReference type="AlphaFoldDB" id="A0A9W4DQF3"/>
<feature type="chain" id="PRO_5040985574" evidence="1">
    <location>
        <begin position="22"/>
        <end position="109"/>
    </location>
</feature>
<gene>
    <name evidence="2" type="ORF">BGTH12_LOCUS5864</name>
</gene>
<evidence type="ECO:0000256" key="1">
    <source>
        <dbReference type="SAM" id="SignalP"/>
    </source>
</evidence>
<dbReference type="Proteomes" id="UP000683417">
    <property type="component" value="Unassembled WGS sequence"/>
</dbReference>
<name>A0A9W4DQF3_BLUGR</name>
<sequence length="109" mass="12300">MKTFAPKLAIVLFSLVVPALAGGWTCAGRNFEGDEVRAQAEHWAREGIDKVSDFVNDEGGQLYYFEVGRETQLTESCTGCRAYTNKSGKIYNLRFLDYDDGQWKLCTPY</sequence>
<reference evidence="2" key="1">
    <citation type="submission" date="2020-10" db="EMBL/GenBank/DDBJ databases">
        <authorList>
            <person name="Muller C M."/>
        </authorList>
    </citation>
    <scope>NUCLEOTIDE SEQUENCE</scope>
    <source>
        <strain evidence="2">THUN-12</strain>
    </source>
</reference>
<comment type="caution">
    <text evidence="2">The sequence shown here is derived from an EMBL/GenBank/DDBJ whole genome shotgun (WGS) entry which is preliminary data.</text>
</comment>
<proteinExistence type="predicted"/>
<organism evidence="2 3">
    <name type="scientific">Blumeria graminis f. sp. triticale</name>
    <dbReference type="NCBI Taxonomy" id="1689686"/>
    <lineage>
        <taxon>Eukaryota</taxon>
        <taxon>Fungi</taxon>
        <taxon>Dikarya</taxon>
        <taxon>Ascomycota</taxon>
        <taxon>Pezizomycotina</taxon>
        <taxon>Leotiomycetes</taxon>
        <taxon>Erysiphales</taxon>
        <taxon>Erysiphaceae</taxon>
        <taxon>Blumeria</taxon>
    </lineage>
</organism>
<protein>
    <submittedName>
        <fullName evidence="2">BgTH12-00016</fullName>
    </submittedName>
</protein>
<feature type="signal peptide" evidence="1">
    <location>
        <begin position="1"/>
        <end position="21"/>
    </location>
</feature>
<accession>A0A9W4DQF3</accession>
<keyword evidence="1" id="KW-0732">Signal</keyword>
<evidence type="ECO:0000313" key="2">
    <source>
        <dbReference type="EMBL" id="CAD6504506.1"/>
    </source>
</evidence>